<dbReference type="InterPro" id="IPR050397">
    <property type="entry name" value="Env_Response_Regulators"/>
</dbReference>
<organism evidence="5">
    <name type="scientific">uncultured Anaerotruncus sp</name>
    <dbReference type="NCBI Taxonomy" id="905011"/>
    <lineage>
        <taxon>Bacteria</taxon>
        <taxon>Bacillati</taxon>
        <taxon>Bacillota</taxon>
        <taxon>Clostridia</taxon>
        <taxon>Eubacteriales</taxon>
        <taxon>Oscillospiraceae</taxon>
        <taxon>Anaerotruncus</taxon>
        <taxon>environmental samples</taxon>
    </lineage>
</organism>
<gene>
    <name evidence="5" type="primary">yeiL_4</name>
    <name evidence="5" type="ORF">SAMEA3545359_02723</name>
</gene>
<dbReference type="AlphaFoldDB" id="A0A1C6K7U8"/>
<keyword evidence="1" id="KW-0805">Transcription regulation</keyword>
<keyword evidence="2" id="KW-0238">DNA-binding</keyword>
<sequence>MGDSIFDRCPPDVKKHVLYRQYQPGDILLLQGQQEDCAYFLLRGAVRVFKLLDDGSCVQIGFFKSGSFIGNIELFAHTDLMNMVEAAEPCTVACIPLDAFYHWLDSDTVLCRQLLEDMAVQIVAFNRQIMLGKSLTRQEHFYLLLLRADSAGQPLTKQLLQDQLSASLRTVNRLLQKASREGLVRVENGQILLLDREKLIALHNRCDTGQ</sequence>
<evidence type="ECO:0000256" key="2">
    <source>
        <dbReference type="ARBA" id="ARBA00023125"/>
    </source>
</evidence>
<dbReference type="InterPro" id="IPR036390">
    <property type="entry name" value="WH_DNA-bd_sf"/>
</dbReference>
<evidence type="ECO:0000256" key="3">
    <source>
        <dbReference type="ARBA" id="ARBA00023163"/>
    </source>
</evidence>
<dbReference type="Pfam" id="PF00027">
    <property type="entry name" value="cNMP_binding"/>
    <property type="match status" value="1"/>
</dbReference>
<evidence type="ECO:0000259" key="4">
    <source>
        <dbReference type="PROSITE" id="PS50042"/>
    </source>
</evidence>
<reference evidence="5" key="1">
    <citation type="submission" date="2015-09" db="EMBL/GenBank/DDBJ databases">
        <authorList>
            <consortium name="Pathogen Informatics"/>
        </authorList>
    </citation>
    <scope>NUCLEOTIDE SEQUENCE</scope>
    <source>
        <strain evidence="5">2789STDY5834896</strain>
    </source>
</reference>
<dbReference type="GO" id="GO:0003700">
    <property type="term" value="F:DNA-binding transcription factor activity"/>
    <property type="evidence" value="ECO:0007669"/>
    <property type="project" value="TreeGrafter"/>
</dbReference>
<evidence type="ECO:0000256" key="1">
    <source>
        <dbReference type="ARBA" id="ARBA00023015"/>
    </source>
</evidence>
<dbReference type="InterPro" id="IPR014710">
    <property type="entry name" value="RmlC-like_jellyroll"/>
</dbReference>
<dbReference type="SMART" id="SM00100">
    <property type="entry name" value="cNMP"/>
    <property type="match status" value="1"/>
</dbReference>
<dbReference type="GO" id="GO:0003677">
    <property type="term" value="F:DNA binding"/>
    <property type="evidence" value="ECO:0007669"/>
    <property type="project" value="UniProtKB-KW"/>
</dbReference>
<dbReference type="InterPro" id="IPR000595">
    <property type="entry name" value="cNMP-bd_dom"/>
</dbReference>
<feature type="domain" description="Cyclic nucleotide-binding" evidence="4">
    <location>
        <begin position="20"/>
        <end position="121"/>
    </location>
</feature>
<dbReference type="PANTHER" id="PTHR24567">
    <property type="entry name" value="CRP FAMILY TRANSCRIPTIONAL REGULATORY PROTEIN"/>
    <property type="match status" value="1"/>
</dbReference>
<dbReference type="Gene3D" id="2.60.120.10">
    <property type="entry name" value="Jelly Rolls"/>
    <property type="match status" value="1"/>
</dbReference>
<dbReference type="InterPro" id="IPR012318">
    <property type="entry name" value="HTH_CRP"/>
</dbReference>
<dbReference type="PROSITE" id="PS50042">
    <property type="entry name" value="CNMP_BINDING_3"/>
    <property type="match status" value="1"/>
</dbReference>
<proteinExistence type="predicted"/>
<dbReference type="PANTHER" id="PTHR24567:SF26">
    <property type="entry name" value="REGULATORY PROTEIN YEIL"/>
    <property type="match status" value="1"/>
</dbReference>
<keyword evidence="3" id="KW-0804">Transcription</keyword>
<dbReference type="InterPro" id="IPR018490">
    <property type="entry name" value="cNMP-bd_dom_sf"/>
</dbReference>
<dbReference type="EMBL" id="FMHG01000004">
    <property type="protein sequence ID" value="SCJ90449.1"/>
    <property type="molecule type" value="Genomic_DNA"/>
</dbReference>
<dbReference type="Pfam" id="PF13545">
    <property type="entry name" value="HTH_Crp_2"/>
    <property type="match status" value="1"/>
</dbReference>
<protein>
    <submittedName>
        <fullName evidence="5">Regulatory protein YeiL</fullName>
    </submittedName>
</protein>
<dbReference type="SUPFAM" id="SSF46785">
    <property type="entry name" value="Winged helix' DNA-binding domain"/>
    <property type="match status" value="1"/>
</dbReference>
<dbReference type="CDD" id="cd00038">
    <property type="entry name" value="CAP_ED"/>
    <property type="match status" value="1"/>
</dbReference>
<name>A0A1C6K7U8_9FIRM</name>
<evidence type="ECO:0000313" key="5">
    <source>
        <dbReference type="EMBL" id="SCJ90449.1"/>
    </source>
</evidence>
<dbReference type="GO" id="GO:0005829">
    <property type="term" value="C:cytosol"/>
    <property type="evidence" value="ECO:0007669"/>
    <property type="project" value="TreeGrafter"/>
</dbReference>
<accession>A0A1C6K7U8</accession>
<dbReference type="SUPFAM" id="SSF51206">
    <property type="entry name" value="cAMP-binding domain-like"/>
    <property type="match status" value="1"/>
</dbReference>